<evidence type="ECO:0000313" key="2">
    <source>
        <dbReference type="Proteomes" id="UP001480595"/>
    </source>
</evidence>
<name>A0ABR1X518_9PEZI</name>
<accession>A0ABR1X518</accession>
<dbReference type="GeneID" id="92084502"/>
<keyword evidence="2" id="KW-1185">Reference proteome</keyword>
<organism evidence="1 2">
    <name type="scientific">Apiospora phragmitis</name>
    <dbReference type="NCBI Taxonomy" id="2905665"/>
    <lineage>
        <taxon>Eukaryota</taxon>
        <taxon>Fungi</taxon>
        <taxon>Dikarya</taxon>
        <taxon>Ascomycota</taxon>
        <taxon>Pezizomycotina</taxon>
        <taxon>Sordariomycetes</taxon>
        <taxon>Xylariomycetidae</taxon>
        <taxon>Amphisphaeriales</taxon>
        <taxon>Apiosporaceae</taxon>
        <taxon>Apiospora</taxon>
    </lineage>
</organism>
<protein>
    <submittedName>
        <fullName evidence="1">Uncharacterized protein</fullName>
    </submittedName>
</protein>
<comment type="caution">
    <text evidence="1">The sequence shown here is derived from an EMBL/GenBank/DDBJ whole genome shotgun (WGS) entry which is preliminary data.</text>
</comment>
<dbReference type="RefSeq" id="XP_066722071.1">
    <property type="nucleotide sequence ID" value="XM_066851439.1"/>
</dbReference>
<dbReference type="EMBL" id="JAQQWL010000001">
    <property type="protein sequence ID" value="KAK8090525.1"/>
    <property type="molecule type" value="Genomic_DNA"/>
</dbReference>
<dbReference type="Proteomes" id="UP001480595">
    <property type="component" value="Unassembled WGS sequence"/>
</dbReference>
<sequence>MNGLNAWNDLIKEFNWAKANSPPSNRSTAAILQCASRIIEEPDVPAVNPTQIWGWATEALRVFHPTPVIPFVTAEDVLRKPGVGSYIKSKVHKRLERTLGRLRKESGGLKQDNPRELLSPVANQSPPSFTYESTGQAADVLAILLQKTQRLDSNSVDVYLAESTGNISKVESLLPPSSNTRFNILSPYAGQDMTKNVRHIWEKQKSLRAGQNDRHLTVFILTDRLLEPPSDDDEDWRYLCAASQHSIRELITGTVEGIYCTLNVQVRYGNKEKGWSELDGRTSAALYKLSALREPKKGKKTSDRRHEL</sequence>
<evidence type="ECO:0000313" key="1">
    <source>
        <dbReference type="EMBL" id="KAK8090525.1"/>
    </source>
</evidence>
<reference evidence="1 2" key="1">
    <citation type="submission" date="2023-01" db="EMBL/GenBank/DDBJ databases">
        <title>Analysis of 21 Apiospora genomes using comparative genomics revels a genus with tremendous synthesis potential of carbohydrate active enzymes and secondary metabolites.</title>
        <authorList>
            <person name="Sorensen T."/>
        </authorList>
    </citation>
    <scope>NUCLEOTIDE SEQUENCE [LARGE SCALE GENOMIC DNA]</scope>
    <source>
        <strain evidence="1 2">CBS 135458</strain>
    </source>
</reference>
<proteinExistence type="predicted"/>
<gene>
    <name evidence="1" type="ORF">PG994_000030</name>
</gene>